<dbReference type="OrthoDB" id="3587032at2"/>
<dbReference type="Pfam" id="PF13424">
    <property type="entry name" value="TPR_12"/>
    <property type="match status" value="3"/>
</dbReference>
<feature type="domain" description="HTH cro/C1-type" evidence="1">
    <location>
        <begin position="19"/>
        <end position="73"/>
    </location>
</feature>
<dbReference type="InterPro" id="IPR010982">
    <property type="entry name" value="Lambda_DNA-bd_dom_sf"/>
</dbReference>
<accession>A0A5B2W3X6</accession>
<dbReference type="EMBL" id="VUOB01000137">
    <property type="protein sequence ID" value="KAA2246361.1"/>
    <property type="molecule type" value="Genomic_DNA"/>
</dbReference>
<evidence type="ECO:0000259" key="1">
    <source>
        <dbReference type="PROSITE" id="PS50943"/>
    </source>
</evidence>
<dbReference type="Gene3D" id="1.10.260.40">
    <property type="entry name" value="lambda repressor-like DNA-binding domains"/>
    <property type="match status" value="1"/>
</dbReference>
<reference evidence="2 3" key="2">
    <citation type="submission" date="2019-09" db="EMBL/GenBank/DDBJ databases">
        <authorList>
            <person name="Jin C."/>
        </authorList>
    </citation>
    <scope>NUCLEOTIDE SEQUENCE [LARGE SCALE GENOMIC DNA]</scope>
    <source>
        <strain evidence="2 3">AN110305</strain>
    </source>
</reference>
<dbReference type="PANTHER" id="PTHR47691">
    <property type="entry name" value="REGULATOR-RELATED"/>
    <property type="match status" value="1"/>
</dbReference>
<dbReference type="SUPFAM" id="SSF48452">
    <property type="entry name" value="TPR-like"/>
    <property type="match status" value="2"/>
</dbReference>
<dbReference type="GO" id="GO:0003677">
    <property type="term" value="F:DNA binding"/>
    <property type="evidence" value="ECO:0007669"/>
    <property type="project" value="InterPro"/>
</dbReference>
<dbReference type="Gene3D" id="1.25.40.10">
    <property type="entry name" value="Tetratricopeptide repeat domain"/>
    <property type="match status" value="2"/>
</dbReference>
<dbReference type="PRINTS" id="PR00364">
    <property type="entry name" value="DISEASERSIST"/>
</dbReference>
<evidence type="ECO:0000313" key="3">
    <source>
        <dbReference type="Proteomes" id="UP000323454"/>
    </source>
</evidence>
<reference evidence="2 3" key="1">
    <citation type="submission" date="2019-09" db="EMBL/GenBank/DDBJ databases">
        <title>Goodfellowia gen. nov., a new genus of the Pseudonocardineae related to Actinoalloteichus, containing Goodfellowia coeruleoviolacea gen. nov., comb. nov. gen. nov., comb. nov.</title>
        <authorList>
            <person name="Labeda D."/>
        </authorList>
    </citation>
    <scope>NUCLEOTIDE SEQUENCE [LARGE SCALE GENOMIC DNA]</scope>
    <source>
        <strain evidence="2 3">AN110305</strain>
    </source>
</reference>
<dbReference type="Pfam" id="PF00931">
    <property type="entry name" value="NB-ARC"/>
    <property type="match status" value="1"/>
</dbReference>
<dbReference type="SMART" id="SM00530">
    <property type="entry name" value="HTH_XRE"/>
    <property type="match status" value="1"/>
</dbReference>
<dbReference type="InterPro" id="IPR027417">
    <property type="entry name" value="P-loop_NTPase"/>
</dbReference>
<dbReference type="SMART" id="SM00028">
    <property type="entry name" value="TPR"/>
    <property type="match status" value="5"/>
</dbReference>
<proteinExistence type="predicted"/>
<dbReference type="CDD" id="cd00093">
    <property type="entry name" value="HTH_XRE"/>
    <property type="match status" value="1"/>
</dbReference>
<dbReference type="AlphaFoldDB" id="A0A5B2W3X6"/>
<dbReference type="InterPro" id="IPR002182">
    <property type="entry name" value="NB-ARC"/>
</dbReference>
<gene>
    <name evidence="2" type="ORF">F0L68_40745</name>
</gene>
<dbReference type="Pfam" id="PF13560">
    <property type="entry name" value="HTH_31"/>
    <property type="match status" value="1"/>
</dbReference>
<evidence type="ECO:0000313" key="2">
    <source>
        <dbReference type="EMBL" id="KAA2246361.1"/>
    </source>
</evidence>
<name>A0A5B2W3X6_9PSEU</name>
<dbReference type="PANTHER" id="PTHR47691:SF3">
    <property type="entry name" value="HTH-TYPE TRANSCRIPTIONAL REGULATOR RV0890C-RELATED"/>
    <property type="match status" value="1"/>
</dbReference>
<dbReference type="InterPro" id="IPR019734">
    <property type="entry name" value="TPR_rpt"/>
</dbReference>
<sequence length="1115" mass="119017">MGGCVAWGLCMADRFGEMLRSFRHGAGATQEELAERSGVSVRTITGLETGRHTPRAATIRQLVDALGLSTTKRDALLAAARGDTEPDNVDSRVGRQSLPEDLPDFVGREEQLAQLTGLAAAAATTVAVSVIDGMAGVGKSALAVHAAHALAARFPDAQLFVDLHGFTPGREPIAPAVMLDILLRRLGVPPQRIPAAPRRRADLWRNQLAGRRVLVVLDNARDATQVGQLLPDAPGCLVLVTTRHPMPALDVTVSLTLDMLPTEQAVAMSTHIVRGDRVAVEPEAVAEVVSLYDHLPQAIRVAGTRLTRKPGQPSTGLVTQLRDARRDRGELAADDRGLGRHPVLAPAPVTTVEPHLAPLHLVPAQLPPALADFVGHSTALATLVAGLAEPGLWVIAGPGGAGKSTLAIQAAHRLIGSYPDGQLHAQLRGGSGLPITPHDVLGRFLRSLGVEAGAVPPGVAERLDLFRSLVAGKRILVVLDDASDERQVRTLLPGGPGCGVVITSRRRLAGLSGATVVALGMLEEDAAIELLDRMIGPDRIAEDPVAARDIVRLCGRLPLAVRIAGARLGVRRQWPLTALARRLADERRRLDELSAGDLEVRACLKLSYAALDQPSRAAFRLLGVLGVPDFASWVVAALMDLPAVEAEDLLERLVEAHMVEIAGVDRLGELRYRLHDLVGVYATEQAEATDTEPVQRAAIQRALGGWLWLVTQVAAHEPSGHPDPCREYGTARAVEGWVAEQARADPSGWFEAEGSPMSTAVERAAGRDLTDVAYELAAALGASTYLTGNRFDEWHRTHEAALTATRRTGHRVGEATLLTGLGQLHYEADRYPLARELLDRALTVFDESGDEYGQAVALASIGATCREQGQLRESRDHLARAGAMFAALEEDAGLGYTGRLSGSVDLELGDYAAALTAFDQTLVCYRRLGSRRGEALTLRGIGLVHRAKGEHEAAVEFSRQALDILREIGDELMAAYTVQSLVKAQIRLGRGESAPLEEALSVCEAHHDPLGQGIVLRTIAELHLAEGRPAEAEVFLQRALAVWEPLDALLFRARGLRDLASVHTALGDRPRAAVALAEALSIFASQGAREYRELTSCTGAGVCDVEVGLSAQPRP</sequence>
<dbReference type="SUPFAM" id="SSF52540">
    <property type="entry name" value="P-loop containing nucleoside triphosphate hydrolases"/>
    <property type="match status" value="2"/>
</dbReference>
<organism evidence="2 3">
    <name type="scientific">Solihabitans fulvus</name>
    <dbReference type="NCBI Taxonomy" id="1892852"/>
    <lineage>
        <taxon>Bacteria</taxon>
        <taxon>Bacillati</taxon>
        <taxon>Actinomycetota</taxon>
        <taxon>Actinomycetes</taxon>
        <taxon>Pseudonocardiales</taxon>
        <taxon>Pseudonocardiaceae</taxon>
        <taxon>Solihabitans</taxon>
    </lineage>
</organism>
<protein>
    <submittedName>
        <fullName evidence="2">Tetratricopeptide repeat protein</fullName>
    </submittedName>
</protein>
<dbReference type="PROSITE" id="PS50943">
    <property type="entry name" value="HTH_CROC1"/>
    <property type="match status" value="1"/>
</dbReference>
<dbReference type="Gene3D" id="3.40.50.300">
    <property type="entry name" value="P-loop containing nucleotide triphosphate hydrolases"/>
    <property type="match status" value="2"/>
</dbReference>
<dbReference type="InterPro" id="IPR011990">
    <property type="entry name" value="TPR-like_helical_dom_sf"/>
</dbReference>
<keyword evidence="3" id="KW-1185">Reference proteome</keyword>
<dbReference type="GO" id="GO:0043531">
    <property type="term" value="F:ADP binding"/>
    <property type="evidence" value="ECO:0007669"/>
    <property type="project" value="InterPro"/>
</dbReference>
<dbReference type="InterPro" id="IPR001387">
    <property type="entry name" value="Cro/C1-type_HTH"/>
</dbReference>
<dbReference type="SUPFAM" id="SSF47413">
    <property type="entry name" value="lambda repressor-like DNA-binding domains"/>
    <property type="match status" value="1"/>
</dbReference>
<dbReference type="Proteomes" id="UP000323454">
    <property type="component" value="Unassembled WGS sequence"/>
</dbReference>
<comment type="caution">
    <text evidence="2">The sequence shown here is derived from an EMBL/GenBank/DDBJ whole genome shotgun (WGS) entry which is preliminary data.</text>
</comment>